<dbReference type="InterPro" id="IPR029063">
    <property type="entry name" value="SAM-dependent_MTases_sf"/>
</dbReference>
<proteinExistence type="inferred from homology"/>
<dbReference type="EC" id="2.1.1.197" evidence="5"/>
<keyword evidence="3 5" id="KW-0949">S-adenosyl-L-methionine</keyword>
<evidence type="ECO:0000259" key="6">
    <source>
        <dbReference type="Pfam" id="PF13649"/>
    </source>
</evidence>
<evidence type="ECO:0000313" key="8">
    <source>
        <dbReference type="Proteomes" id="UP001595843"/>
    </source>
</evidence>
<dbReference type="InterPro" id="IPR011814">
    <property type="entry name" value="BioC"/>
</dbReference>
<organism evidence="7 8">
    <name type="scientific">Salinithrix halophila</name>
    <dbReference type="NCBI Taxonomy" id="1485204"/>
    <lineage>
        <taxon>Bacteria</taxon>
        <taxon>Bacillati</taxon>
        <taxon>Bacillota</taxon>
        <taxon>Bacilli</taxon>
        <taxon>Bacillales</taxon>
        <taxon>Thermoactinomycetaceae</taxon>
        <taxon>Salinithrix</taxon>
    </lineage>
</organism>
<keyword evidence="1 5" id="KW-0489">Methyltransferase</keyword>
<gene>
    <name evidence="5" type="primary">bioC</name>
    <name evidence="7" type="ORF">ACFOUO_12440</name>
</gene>
<dbReference type="RefSeq" id="WP_380705413.1">
    <property type="nucleotide sequence ID" value="NZ_JBHSAP010000015.1"/>
</dbReference>
<dbReference type="InterPro" id="IPR050602">
    <property type="entry name" value="Malonyl-ACP_OMT"/>
</dbReference>
<evidence type="ECO:0000256" key="5">
    <source>
        <dbReference type="HAMAP-Rule" id="MF_00835"/>
    </source>
</evidence>
<keyword evidence="4 5" id="KW-0093">Biotin biosynthesis</keyword>
<evidence type="ECO:0000256" key="2">
    <source>
        <dbReference type="ARBA" id="ARBA00022679"/>
    </source>
</evidence>
<reference evidence="8" key="1">
    <citation type="journal article" date="2019" name="Int. J. Syst. Evol. Microbiol.">
        <title>The Global Catalogue of Microorganisms (GCM) 10K type strain sequencing project: providing services to taxonomists for standard genome sequencing and annotation.</title>
        <authorList>
            <consortium name="The Broad Institute Genomics Platform"/>
            <consortium name="The Broad Institute Genome Sequencing Center for Infectious Disease"/>
            <person name="Wu L."/>
            <person name="Ma J."/>
        </authorList>
    </citation>
    <scope>NUCLEOTIDE SEQUENCE [LARGE SCALE GENOMIC DNA]</scope>
    <source>
        <strain evidence="8">IBRC-M 10813</strain>
    </source>
</reference>
<comment type="pathway">
    <text evidence="5">Cofactor biosynthesis; biotin biosynthesis.</text>
</comment>
<dbReference type="Proteomes" id="UP001595843">
    <property type="component" value="Unassembled WGS sequence"/>
</dbReference>
<dbReference type="CDD" id="cd02440">
    <property type="entry name" value="AdoMet_MTases"/>
    <property type="match status" value="1"/>
</dbReference>
<dbReference type="HAMAP" id="MF_00835">
    <property type="entry name" value="BioC"/>
    <property type="match status" value="1"/>
</dbReference>
<feature type="domain" description="Methyltransferase" evidence="6">
    <location>
        <begin position="47"/>
        <end position="140"/>
    </location>
</feature>
<dbReference type="EMBL" id="JBHSAP010000015">
    <property type="protein sequence ID" value="MFC4077606.1"/>
    <property type="molecule type" value="Genomic_DNA"/>
</dbReference>
<dbReference type="SUPFAM" id="SSF53335">
    <property type="entry name" value="S-adenosyl-L-methionine-dependent methyltransferases"/>
    <property type="match status" value="1"/>
</dbReference>
<comment type="caution">
    <text evidence="7">The sequence shown here is derived from an EMBL/GenBank/DDBJ whole genome shotgun (WGS) entry which is preliminary data.</text>
</comment>
<comment type="similarity">
    <text evidence="5">Belongs to the methyltransferase superfamily.</text>
</comment>
<evidence type="ECO:0000256" key="3">
    <source>
        <dbReference type="ARBA" id="ARBA00022691"/>
    </source>
</evidence>
<dbReference type="Pfam" id="PF13649">
    <property type="entry name" value="Methyltransf_25"/>
    <property type="match status" value="1"/>
</dbReference>
<sequence length="277" mass="31713">MNGEKERIARQFNRLASEYDQVAVAQRRMAHRIMQILEDKEVEPKEILEIGCGTGYLTQLLTERYPEARFTVVDIADRMVAVARERTGRARDIQFVVEDVEEWSWRPDQFDLVVSNAVLHWFSQPAASLRGMGAALKPGGFFIGSTFGPDTFQELGEIHRDLERTESLLLPWEHATLVNPGEWEGFLRSAGMVASSQVCWHRIDYPNSYHFLQAIRRMGVCYEVNSDHDVGIEPKLASEVMRRYDRAYRNRDGGIYATYQLIQVFGHKPEAVGADSE</sequence>
<name>A0ABV8JK52_9BACL</name>
<comment type="function">
    <text evidence="5">Converts the free carboxyl group of a malonyl-thioester to its methyl ester by transfer of a methyl group from S-adenosyl-L-methionine (SAM). It allows to synthesize pimeloyl-ACP via the fatty acid synthetic pathway.</text>
</comment>
<keyword evidence="8" id="KW-1185">Reference proteome</keyword>
<dbReference type="GO" id="GO:0008168">
    <property type="term" value="F:methyltransferase activity"/>
    <property type="evidence" value="ECO:0007669"/>
    <property type="project" value="UniProtKB-KW"/>
</dbReference>
<protein>
    <recommendedName>
        <fullName evidence="5">Malonyl-[acyl-carrier protein] O-methyltransferase</fullName>
        <shortName evidence="5">Malonyl-ACP O-methyltransferase</shortName>
        <ecNumber evidence="5">2.1.1.197</ecNumber>
    </recommendedName>
    <alternativeName>
        <fullName evidence="5">Biotin synthesis protein BioC</fullName>
    </alternativeName>
</protein>
<evidence type="ECO:0000256" key="1">
    <source>
        <dbReference type="ARBA" id="ARBA00022603"/>
    </source>
</evidence>
<evidence type="ECO:0000313" key="7">
    <source>
        <dbReference type="EMBL" id="MFC4077606.1"/>
    </source>
</evidence>
<dbReference type="InterPro" id="IPR041698">
    <property type="entry name" value="Methyltransf_25"/>
</dbReference>
<dbReference type="Gene3D" id="3.40.50.150">
    <property type="entry name" value="Vaccinia Virus protein VP39"/>
    <property type="match status" value="1"/>
</dbReference>
<dbReference type="PANTHER" id="PTHR13090:SF1">
    <property type="entry name" value="ARGININE-HYDROXYLASE NDUFAF5, MITOCHONDRIAL"/>
    <property type="match status" value="1"/>
</dbReference>
<dbReference type="GO" id="GO:0032259">
    <property type="term" value="P:methylation"/>
    <property type="evidence" value="ECO:0007669"/>
    <property type="project" value="UniProtKB-KW"/>
</dbReference>
<keyword evidence="2 5" id="KW-0808">Transferase</keyword>
<accession>A0ABV8JK52</accession>
<dbReference type="PANTHER" id="PTHR13090">
    <property type="entry name" value="ARGININE-HYDROXYLASE NDUFAF5, MITOCHONDRIAL"/>
    <property type="match status" value="1"/>
</dbReference>
<evidence type="ECO:0000256" key="4">
    <source>
        <dbReference type="ARBA" id="ARBA00022756"/>
    </source>
</evidence>
<comment type="catalytic activity">
    <reaction evidence="5">
        <text>malonyl-[ACP] + S-adenosyl-L-methionine = malonyl-[ACP] methyl ester + S-adenosyl-L-homocysteine</text>
        <dbReference type="Rhea" id="RHEA:17105"/>
        <dbReference type="Rhea" id="RHEA-COMP:9623"/>
        <dbReference type="Rhea" id="RHEA-COMP:9954"/>
        <dbReference type="ChEBI" id="CHEBI:57856"/>
        <dbReference type="ChEBI" id="CHEBI:59789"/>
        <dbReference type="ChEBI" id="CHEBI:78449"/>
        <dbReference type="ChEBI" id="CHEBI:78845"/>
        <dbReference type="EC" id="2.1.1.197"/>
    </reaction>
</comment>